<dbReference type="InterPro" id="IPR023753">
    <property type="entry name" value="FAD/NAD-binding_dom"/>
</dbReference>
<organism evidence="2 3">
    <name type="scientific">Mycolicibacterium vaccae ATCC 25954</name>
    <dbReference type="NCBI Taxonomy" id="1194972"/>
    <lineage>
        <taxon>Bacteria</taxon>
        <taxon>Bacillati</taxon>
        <taxon>Actinomycetota</taxon>
        <taxon>Actinomycetes</taxon>
        <taxon>Mycobacteriales</taxon>
        <taxon>Mycobacteriaceae</taxon>
        <taxon>Mycolicibacterium</taxon>
    </lineage>
</organism>
<feature type="domain" description="FAD/NAD(P)-binding" evidence="1">
    <location>
        <begin position="15"/>
        <end position="224"/>
    </location>
</feature>
<comment type="caution">
    <text evidence="2">The sequence shown here is derived from an EMBL/GenBank/DDBJ whole genome shotgun (WGS) entry which is preliminary data.</text>
</comment>
<name>K0UII0_MYCVA</name>
<evidence type="ECO:0000259" key="1">
    <source>
        <dbReference type="Pfam" id="PF07992"/>
    </source>
</evidence>
<evidence type="ECO:0000313" key="3">
    <source>
        <dbReference type="Proteomes" id="UP000006072"/>
    </source>
</evidence>
<keyword evidence="3" id="KW-1185">Reference proteome</keyword>
<dbReference type="HOGENOM" id="CLU_543826_0_0_11"/>
<dbReference type="EMBL" id="ALQA01000055">
    <property type="protein sequence ID" value="EJZ06646.1"/>
    <property type="molecule type" value="Genomic_DNA"/>
</dbReference>
<dbReference type="PATRIC" id="fig|1194972.3.peg.4228"/>
<evidence type="ECO:0000313" key="2">
    <source>
        <dbReference type="EMBL" id="EJZ06646.1"/>
    </source>
</evidence>
<dbReference type="eggNOG" id="COG2072">
    <property type="taxonomic scope" value="Bacteria"/>
</dbReference>
<dbReference type="SUPFAM" id="SSF51905">
    <property type="entry name" value="FAD/NAD(P)-binding domain"/>
    <property type="match status" value="1"/>
</dbReference>
<dbReference type="AlphaFoldDB" id="K0UII0"/>
<dbReference type="Proteomes" id="UP000006072">
    <property type="component" value="Unassembled WGS sequence"/>
</dbReference>
<gene>
    <name evidence="2" type="ORF">MVAC_21203</name>
</gene>
<dbReference type="RefSeq" id="WP_003930064.1">
    <property type="nucleotide sequence ID" value="NZ_JH814688.1"/>
</dbReference>
<dbReference type="GO" id="GO:0016491">
    <property type="term" value="F:oxidoreductase activity"/>
    <property type="evidence" value="ECO:0007669"/>
    <property type="project" value="InterPro"/>
</dbReference>
<reference evidence="2 3" key="1">
    <citation type="journal article" date="2012" name="J. Bacteriol.">
        <title>Complete Genome Sequence of Mycobacterium vaccae Type Strain ATCC 25954.</title>
        <authorList>
            <person name="Ho Y.S."/>
            <person name="Adroub S.A."/>
            <person name="Abadi M."/>
            <person name="Al Alwan B."/>
            <person name="Alkhateeb R."/>
            <person name="Gao G."/>
            <person name="Ragab A."/>
            <person name="Ali S."/>
            <person name="van Soolingen D."/>
            <person name="Bitter W."/>
            <person name="Pain A."/>
            <person name="Abdallah A.M."/>
        </authorList>
    </citation>
    <scope>NUCLEOTIDE SEQUENCE [LARGE SCALE GENOMIC DNA]</scope>
    <source>
        <strain evidence="2 3">ATCC 25954</strain>
    </source>
</reference>
<dbReference type="Gene3D" id="3.50.50.60">
    <property type="entry name" value="FAD/NAD(P)-binding domain"/>
    <property type="match status" value="1"/>
</dbReference>
<proteinExistence type="predicted"/>
<accession>K0UII0</accession>
<protein>
    <recommendedName>
        <fullName evidence="1">FAD/NAD(P)-binding domain-containing protein</fullName>
    </recommendedName>
</protein>
<sequence length="502" mass="55985">MSITDQHTTETDTCDLCVVGAGLAGLNALFAASRHLGRGQRIILVDRRRRVGGMWVDTYPYVRLHQPHPMFTAGNIAWTLGREPSYLATKDEVLDHLQHCLDEIGKQVTVDERYGWDFQSDEPADGGVRVTCRAPDGGIRVIRAARLIKAYGVRVLPNDPLPVSSPRVRSVSPDTCDVRTGDIGDSTAPVYIIGGGKTAMDTAHALLSSHPGREVNLVAGSGTFFTSREKFFPSGRRRWVGSTLLSSMAADMCRRFDGTNEAELAEWFRTAYGTWLTPQAGNFLLGVLSETENRTIADGLNAVVMDHLVDIVDRDGAAEMVLRSGATRPVEDGSWIVNCTGYLTLGDHPYEPYASADGKVLSIQTRSATMHLMSYMGYFMTHLMFLDKLTEVPLYELDMQELLRRNKAVLPYTMFSLVQYNLGLMYDNMPTKVFNECGLDFDRWYPWPRRTAGAVRFMLTHRRGREHLRDTLDTVRHRFDVRCGPLSRGSETGATVFEDAVG</sequence>
<dbReference type="Pfam" id="PF07992">
    <property type="entry name" value="Pyr_redox_2"/>
    <property type="match status" value="1"/>
</dbReference>
<dbReference type="InterPro" id="IPR036188">
    <property type="entry name" value="FAD/NAD-bd_sf"/>
</dbReference>